<accession>A0A2H0V8Q0</accession>
<keyword evidence="1" id="KW-0472">Membrane</keyword>
<reference evidence="3" key="1">
    <citation type="submission" date="2017-09" db="EMBL/GenBank/DDBJ databases">
        <title>Depth-based differentiation of microbial function through sediment-hosted aquifers and enrichment of novel symbionts in the deep terrestrial subsurface.</title>
        <authorList>
            <person name="Probst A.J."/>
            <person name="Ladd B."/>
            <person name="Jarett J.K."/>
            <person name="Geller-Mcgrath D.E."/>
            <person name="Sieber C.M.K."/>
            <person name="Emerson J.B."/>
            <person name="Anantharaman K."/>
            <person name="Thomas B.C."/>
            <person name="Malmstrom R."/>
            <person name="Stieglmeier M."/>
            <person name="Klingl A."/>
            <person name="Woyke T."/>
            <person name="Ryan C.M."/>
            <person name="Banfield J.F."/>
        </authorList>
    </citation>
    <scope>NUCLEOTIDE SEQUENCE [LARGE SCALE GENOMIC DNA]</scope>
</reference>
<keyword evidence="1" id="KW-1133">Transmembrane helix</keyword>
<feature type="transmembrane region" description="Helical" evidence="1">
    <location>
        <begin position="59"/>
        <end position="80"/>
    </location>
</feature>
<comment type="caution">
    <text evidence="2">The sequence shown here is derived from an EMBL/GenBank/DDBJ whole genome shotgun (WGS) entry which is preliminary data.</text>
</comment>
<dbReference type="EMBL" id="PFAL01000020">
    <property type="protein sequence ID" value="PIR95458.1"/>
    <property type="molecule type" value="Genomic_DNA"/>
</dbReference>
<evidence type="ECO:0000313" key="3">
    <source>
        <dbReference type="Proteomes" id="UP000229972"/>
    </source>
</evidence>
<dbReference type="Proteomes" id="UP000229972">
    <property type="component" value="Unassembled WGS sequence"/>
</dbReference>
<dbReference type="AlphaFoldDB" id="A0A2H0V8Q0"/>
<sequence>MYNEELGARRFYAVNDIEDTTTIIRGSLIPDGKFLSTPRAYVEAVGDTITIHRFLPTKIIYTVLTVLLLIAVSFSSLSFLNSNGSFNLMAAVGGNDGVPVVVENPYTHQQTPLNYGIQVAMSQPDFFNETRESFISANKTFIEADLTTMQLRFFEDGVLKEQVTILSKGKEGSWWET</sequence>
<organism evidence="2 3">
    <name type="scientific">Candidatus Falkowbacteria bacterium CG10_big_fil_rev_8_21_14_0_10_37_18</name>
    <dbReference type="NCBI Taxonomy" id="1974562"/>
    <lineage>
        <taxon>Bacteria</taxon>
        <taxon>Candidatus Falkowiibacteriota</taxon>
    </lineage>
</organism>
<name>A0A2H0V8Q0_9BACT</name>
<proteinExistence type="predicted"/>
<gene>
    <name evidence="2" type="ORF">COT93_02300</name>
</gene>
<protein>
    <submittedName>
        <fullName evidence="2">Uncharacterized protein</fullName>
    </submittedName>
</protein>
<evidence type="ECO:0000256" key="1">
    <source>
        <dbReference type="SAM" id="Phobius"/>
    </source>
</evidence>
<evidence type="ECO:0000313" key="2">
    <source>
        <dbReference type="EMBL" id="PIR95458.1"/>
    </source>
</evidence>
<keyword evidence="1" id="KW-0812">Transmembrane</keyword>
<feature type="non-terminal residue" evidence="2">
    <location>
        <position position="177"/>
    </location>
</feature>